<organism evidence="2 3">
    <name type="scientific">Leucosporidium creatinivorum</name>
    <dbReference type="NCBI Taxonomy" id="106004"/>
    <lineage>
        <taxon>Eukaryota</taxon>
        <taxon>Fungi</taxon>
        <taxon>Dikarya</taxon>
        <taxon>Basidiomycota</taxon>
        <taxon>Pucciniomycotina</taxon>
        <taxon>Microbotryomycetes</taxon>
        <taxon>Leucosporidiales</taxon>
        <taxon>Leucosporidium</taxon>
    </lineage>
</organism>
<dbReference type="Proteomes" id="UP000193467">
    <property type="component" value="Unassembled WGS sequence"/>
</dbReference>
<reference evidence="2 3" key="1">
    <citation type="submission" date="2016-07" db="EMBL/GenBank/DDBJ databases">
        <title>Pervasive Adenine N6-methylation of Active Genes in Fungi.</title>
        <authorList>
            <consortium name="DOE Joint Genome Institute"/>
            <person name="Mondo S.J."/>
            <person name="Dannebaum R.O."/>
            <person name="Kuo R.C."/>
            <person name="Labutti K."/>
            <person name="Haridas S."/>
            <person name="Kuo A."/>
            <person name="Salamov A."/>
            <person name="Ahrendt S.R."/>
            <person name="Lipzen A."/>
            <person name="Sullivan W."/>
            <person name="Andreopoulos W.B."/>
            <person name="Clum A."/>
            <person name="Lindquist E."/>
            <person name="Daum C."/>
            <person name="Ramamoorthy G.K."/>
            <person name="Gryganskyi A."/>
            <person name="Culley D."/>
            <person name="Magnuson J.K."/>
            <person name="James T.Y."/>
            <person name="O'Malley M.A."/>
            <person name="Stajich J.E."/>
            <person name="Spatafora J.W."/>
            <person name="Visel A."/>
            <person name="Grigoriev I.V."/>
        </authorList>
    </citation>
    <scope>NUCLEOTIDE SEQUENCE [LARGE SCALE GENOMIC DNA]</scope>
    <source>
        <strain evidence="2 3">62-1032</strain>
    </source>
</reference>
<protein>
    <recommendedName>
        <fullName evidence="4">Proteophosphoglycan ppg4</fullName>
    </recommendedName>
</protein>
<dbReference type="InParanoid" id="A0A1Y2FER9"/>
<sequence>MDAQPAQQPTSTTYARAQQPADSPAAALLTETLIRVFELALEEEEDPFERQKLRWRFQKVSWQWSTAVGEQREYAVTTDKEAQALKRAISMTGRSDEVQSLALTTSNLDLAPWKEELLQLCSAVNKLELSLLPPSDLALPGNVTRRAPEVLACSKGVRKFVLNDRRGYTAHHLFDLSGFLNSWPSLKSLEVKIAVHQGFTWARAAPSSLQHLEIPASDLLLVRVLLPHLRDPTLFRSLRIRIDPDYPSTPHESLAEELLPLANRLHRFSALGGWEPSTEFEQLIGAMSSLQHLELGYTTSNALPADETKHNLPPSASLGQLASLRELILRDVGKAQTTTYLLATLNDLLSTPPASLKRIQLDSSLTTSWPEGARAELESKAEAAGVWLVFVV</sequence>
<dbReference type="EMBL" id="MCGR01000021">
    <property type="protein sequence ID" value="ORY82411.1"/>
    <property type="molecule type" value="Genomic_DNA"/>
</dbReference>
<keyword evidence="3" id="KW-1185">Reference proteome</keyword>
<name>A0A1Y2FER9_9BASI</name>
<gene>
    <name evidence="2" type="ORF">BCR35DRAFT_352240</name>
</gene>
<evidence type="ECO:0000313" key="3">
    <source>
        <dbReference type="Proteomes" id="UP000193467"/>
    </source>
</evidence>
<evidence type="ECO:0000256" key="1">
    <source>
        <dbReference type="SAM" id="MobiDB-lite"/>
    </source>
</evidence>
<evidence type="ECO:0008006" key="4">
    <source>
        <dbReference type="Google" id="ProtNLM"/>
    </source>
</evidence>
<feature type="compositionally biased region" description="Polar residues" evidence="1">
    <location>
        <begin position="1"/>
        <end position="16"/>
    </location>
</feature>
<feature type="region of interest" description="Disordered" evidence="1">
    <location>
        <begin position="1"/>
        <end position="22"/>
    </location>
</feature>
<evidence type="ECO:0000313" key="2">
    <source>
        <dbReference type="EMBL" id="ORY82411.1"/>
    </source>
</evidence>
<accession>A0A1Y2FER9</accession>
<dbReference type="AlphaFoldDB" id="A0A1Y2FER9"/>
<comment type="caution">
    <text evidence="2">The sequence shown here is derived from an EMBL/GenBank/DDBJ whole genome shotgun (WGS) entry which is preliminary data.</text>
</comment>
<proteinExistence type="predicted"/>